<keyword evidence="3" id="KW-1185">Reference proteome</keyword>
<dbReference type="EMBL" id="JASCZI010000156">
    <property type="protein sequence ID" value="MED6109476.1"/>
    <property type="molecule type" value="Genomic_DNA"/>
</dbReference>
<dbReference type="Proteomes" id="UP001341840">
    <property type="component" value="Unassembled WGS sequence"/>
</dbReference>
<organism evidence="2 3">
    <name type="scientific">Stylosanthes scabra</name>
    <dbReference type="NCBI Taxonomy" id="79078"/>
    <lineage>
        <taxon>Eukaryota</taxon>
        <taxon>Viridiplantae</taxon>
        <taxon>Streptophyta</taxon>
        <taxon>Embryophyta</taxon>
        <taxon>Tracheophyta</taxon>
        <taxon>Spermatophyta</taxon>
        <taxon>Magnoliopsida</taxon>
        <taxon>eudicotyledons</taxon>
        <taxon>Gunneridae</taxon>
        <taxon>Pentapetalae</taxon>
        <taxon>rosids</taxon>
        <taxon>fabids</taxon>
        <taxon>Fabales</taxon>
        <taxon>Fabaceae</taxon>
        <taxon>Papilionoideae</taxon>
        <taxon>50 kb inversion clade</taxon>
        <taxon>dalbergioids sensu lato</taxon>
        <taxon>Dalbergieae</taxon>
        <taxon>Pterocarpus clade</taxon>
        <taxon>Stylosanthes</taxon>
    </lineage>
</organism>
<evidence type="ECO:0000256" key="1">
    <source>
        <dbReference type="SAM" id="MobiDB-lite"/>
    </source>
</evidence>
<dbReference type="InterPro" id="IPR011990">
    <property type="entry name" value="TPR-like_helical_dom_sf"/>
</dbReference>
<evidence type="ECO:0000313" key="3">
    <source>
        <dbReference type="Proteomes" id="UP001341840"/>
    </source>
</evidence>
<comment type="caution">
    <text evidence="2">The sequence shown here is derived from an EMBL/GenBank/DDBJ whole genome shotgun (WGS) entry which is preliminary data.</text>
</comment>
<name>A0ABU6QCK9_9FABA</name>
<gene>
    <name evidence="2" type="ORF">PIB30_117065</name>
</gene>
<evidence type="ECO:0008006" key="4">
    <source>
        <dbReference type="Google" id="ProtNLM"/>
    </source>
</evidence>
<reference evidence="2 3" key="1">
    <citation type="journal article" date="2023" name="Plants (Basel)">
        <title>Bridging the Gap: Combining Genomics and Transcriptomics Approaches to Understand Stylosanthes scabra, an Orphan Legume from the Brazilian Caatinga.</title>
        <authorList>
            <person name="Ferreira-Neto J.R.C."/>
            <person name="da Silva M.D."/>
            <person name="Binneck E."/>
            <person name="de Melo N.F."/>
            <person name="da Silva R.H."/>
            <person name="de Melo A.L.T.M."/>
            <person name="Pandolfi V."/>
            <person name="Bustamante F.O."/>
            <person name="Brasileiro-Vidal A.C."/>
            <person name="Benko-Iseppon A.M."/>
        </authorList>
    </citation>
    <scope>NUCLEOTIDE SEQUENCE [LARGE SCALE GENOMIC DNA]</scope>
    <source>
        <tissue evidence="2">Leaves</tissue>
    </source>
</reference>
<sequence length="195" mass="21382">MAEKLTISLISSSLSPLPSHSPITPFLQDLFFTSNSTPSPHLHLTHSPPPEHHTVPLSNRRKSPSTRRLSPLAHQILQTLIHPSFDSTRLPQILHPLLQQPSRDSLASDILGIIKTLGFYSEFELALSIFDWVHSRHDCVSLLNGSFLVAGIVNILGKAGRVSSAASLLNKLESDGVKAWLMSAVVKRLNLIPLS</sequence>
<dbReference type="Gene3D" id="1.25.40.10">
    <property type="entry name" value="Tetratricopeptide repeat domain"/>
    <property type="match status" value="1"/>
</dbReference>
<protein>
    <recommendedName>
        <fullName evidence="4">Pentatricopeptide repeat-containing protein</fullName>
    </recommendedName>
</protein>
<evidence type="ECO:0000313" key="2">
    <source>
        <dbReference type="EMBL" id="MED6109476.1"/>
    </source>
</evidence>
<feature type="region of interest" description="Disordered" evidence="1">
    <location>
        <begin position="39"/>
        <end position="65"/>
    </location>
</feature>
<proteinExistence type="predicted"/>
<accession>A0ABU6QCK9</accession>